<evidence type="ECO:0000313" key="2">
    <source>
        <dbReference type="EMBL" id="KAJ9161032.1"/>
    </source>
</evidence>
<sequence length="479" mass="53234">MNDRWKSGRWASQSSLKQRYKPRTDDSSVTAPPLGQLIQMLEKSDLQMASQDYLDKASIHNCELVTSYNWLDKTEPTMLIPGNPPRWTPQPGEVTLPQDSGVYFRDKNASRYPFHLMESTVLAALNLDPNLPADLDIVACYSSLGHLIRFALGKEKSFRILVQAVDSTVFFVRRENSPTEKLEGIKGYGHTFPEAHTTWDPEMKGSDTSHRILKYSFGGLRMLVRAEADAYVPDRVGQALPSGSSSRPAAKTASASPSTTSADIADLTQYLQGLLSTETTIPSPSPSPSIPSITTISSSPTTPIPQSQILEIKTRTLWKETREDTVAEEMPKLWLAQIPNFLVAYHDRGTFPADVPVQDVRPRVERWERLARRDLAAFAALLHEVIRLVRGRQDGKLELCRSGMGGLEVREQLGDAGEVLSAGLKERWRDGNNNSGNEGDGVVADLDASDDDPWEDGQDWTFCSVECEYCGWCKNEDSS</sequence>
<feature type="region of interest" description="Disordered" evidence="1">
    <location>
        <begin position="427"/>
        <end position="450"/>
    </location>
</feature>
<dbReference type="EMBL" id="JANBVN010000028">
    <property type="protein sequence ID" value="KAJ9161032.1"/>
    <property type="molecule type" value="Genomic_DNA"/>
</dbReference>
<proteinExistence type="predicted"/>
<organism evidence="2 3">
    <name type="scientific">Coniochaeta hoffmannii</name>
    <dbReference type="NCBI Taxonomy" id="91930"/>
    <lineage>
        <taxon>Eukaryota</taxon>
        <taxon>Fungi</taxon>
        <taxon>Dikarya</taxon>
        <taxon>Ascomycota</taxon>
        <taxon>Pezizomycotina</taxon>
        <taxon>Sordariomycetes</taxon>
        <taxon>Sordariomycetidae</taxon>
        <taxon>Coniochaetales</taxon>
        <taxon>Coniochaetaceae</taxon>
        <taxon>Coniochaeta</taxon>
    </lineage>
</organism>
<feature type="region of interest" description="Disordered" evidence="1">
    <location>
        <begin position="1"/>
        <end position="32"/>
    </location>
</feature>
<feature type="region of interest" description="Disordered" evidence="1">
    <location>
        <begin position="239"/>
        <end position="261"/>
    </location>
</feature>
<evidence type="ECO:0000256" key="1">
    <source>
        <dbReference type="SAM" id="MobiDB-lite"/>
    </source>
</evidence>
<gene>
    <name evidence="2" type="ORF">NKR19_g2684</name>
</gene>
<evidence type="ECO:0000313" key="3">
    <source>
        <dbReference type="Proteomes" id="UP001174691"/>
    </source>
</evidence>
<feature type="compositionally biased region" description="Low complexity" evidence="1">
    <location>
        <begin position="244"/>
        <end position="261"/>
    </location>
</feature>
<feature type="compositionally biased region" description="Low complexity" evidence="1">
    <location>
        <begin position="431"/>
        <end position="441"/>
    </location>
</feature>
<name>A0AA38VMU3_9PEZI</name>
<dbReference type="AlphaFoldDB" id="A0AA38VMU3"/>
<dbReference type="PANTHER" id="PTHR35179">
    <property type="entry name" value="PROTEIN CBG02620"/>
    <property type="match status" value="1"/>
</dbReference>
<accession>A0AA38VMU3</accession>
<feature type="compositionally biased region" description="Low complexity" evidence="1">
    <location>
        <begin position="290"/>
        <end position="304"/>
    </location>
</feature>
<dbReference type="Proteomes" id="UP001174691">
    <property type="component" value="Unassembled WGS sequence"/>
</dbReference>
<feature type="region of interest" description="Disordered" evidence="1">
    <location>
        <begin position="278"/>
        <end position="304"/>
    </location>
</feature>
<dbReference type="PANTHER" id="PTHR35179:SF2">
    <property type="entry name" value="START DOMAIN-CONTAINING PROTEIN"/>
    <property type="match status" value="1"/>
</dbReference>
<reference evidence="2" key="1">
    <citation type="submission" date="2022-07" db="EMBL/GenBank/DDBJ databases">
        <title>Fungi with potential for degradation of polypropylene.</title>
        <authorList>
            <person name="Gostincar C."/>
        </authorList>
    </citation>
    <scope>NUCLEOTIDE SEQUENCE</scope>
    <source>
        <strain evidence="2">EXF-13287</strain>
    </source>
</reference>
<keyword evidence="3" id="KW-1185">Reference proteome</keyword>
<protein>
    <submittedName>
        <fullName evidence="2">Geranylgeranyl pyrophosphate synthetase</fullName>
    </submittedName>
</protein>
<comment type="caution">
    <text evidence="2">The sequence shown here is derived from an EMBL/GenBank/DDBJ whole genome shotgun (WGS) entry which is preliminary data.</text>
</comment>